<dbReference type="InterPro" id="IPR017441">
    <property type="entry name" value="Protein_kinase_ATP_BS"/>
</dbReference>
<keyword evidence="5 6" id="KW-0067">ATP-binding</keyword>
<evidence type="ECO:0000259" key="8">
    <source>
        <dbReference type="PROSITE" id="PS50011"/>
    </source>
</evidence>
<dbReference type="PANTHER" id="PTHR11584:SF369">
    <property type="entry name" value="MITOGEN-ACTIVATED PROTEIN KINASE KINASE KINASE 19-RELATED"/>
    <property type="match status" value="1"/>
</dbReference>
<dbReference type="Proteomes" id="UP000215902">
    <property type="component" value="Unassembled WGS sequence"/>
</dbReference>
<dbReference type="OrthoDB" id="266718at2759"/>
<evidence type="ECO:0000256" key="3">
    <source>
        <dbReference type="ARBA" id="ARBA00022741"/>
    </source>
</evidence>
<evidence type="ECO:0000256" key="5">
    <source>
        <dbReference type="ARBA" id="ARBA00022840"/>
    </source>
</evidence>
<keyword evidence="3 6" id="KW-0547">Nucleotide-binding</keyword>
<reference evidence="9 10" key="1">
    <citation type="submission" date="2017-06" db="EMBL/GenBank/DDBJ databases">
        <title>A platform for efficient transgenesis in Macrostomum lignano, a flatworm model organism for stem cell research.</title>
        <authorList>
            <person name="Berezikov E."/>
        </authorList>
    </citation>
    <scope>NUCLEOTIDE SEQUENCE [LARGE SCALE GENOMIC DNA]</scope>
    <source>
        <strain evidence="9">DV1</strain>
        <tissue evidence="9">Whole organism</tissue>
    </source>
</reference>
<name>A0A267F545_9PLAT</name>
<feature type="binding site" evidence="6">
    <location>
        <position position="211"/>
    </location>
    <ligand>
        <name>ATP</name>
        <dbReference type="ChEBI" id="CHEBI:30616"/>
    </ligand>
</feature>
<dbReference type="InterPro" id="IPR011009">
    <property type="entry name" value="Kinase-like_dom_sf"/>
</dbReference>
<feature type="region of interest" description="Disordered" evidence="7">
    <location>
        <begin position="90"/>
        <end position="145"/>
    </location>
</feature>
<evidence type="ECO:0000256" key="1">
    <source>
        <dbReference type="ARBA" id="ARBA00022527"/>
    </source>
</evidence>
<evidence type="ECO:0000256" key="4">
    <source>
        <dbReference type="ARBA" id="ARBA00022777"/>
    </source>
</evidence>
<keyword evidence="4" id="KW-0418">Kinase</keyword>
<dbReference type="Pfam" id="PF00069">
    <property type="entry name" value="Pkinase"/>
    <property type="match status" value="1"/>
</dbReference>
<dbReference type="EMBL" id="NIVC01001368">
    <property type="protein sequence ID" value="PAA68823.1"/>
    <property type="molecule type" value="Genomic_DNA"/>
</dbReference>
<dbReference type="PANTHER" id="PTHR11584">
    <property type="entry name" value="SERINE/THREONINE PROTEIN KINASE"/>
    <property type="match status" value="1"/>
</dbReference>
<dbReference type="GO" id="GO:0004674">
    <property type="term" value="F:protein serine/threonine kinase activity"/>
    <property type="evidence" value="ECO:0007669"/>
    <property type="project" value="UniProtKB-KW"/>
</dbReference>
<sequence>MISNGLSPLRVICELDGRSSTLGQFPQPLSLSQLSASLRSVYGRQLKVQFTMPCGSVQPIRSQQDLNTIVTIAADHYEQEAGTLRLRLQPESPDATTSPESQPPAPPSFLLPEFPISVQRRERSTSERRNSRSSRLSDAGVSEDGAVQKEQLAPFVPARHPSGQGLDSVADNSDIGQIALNFEKCTFLGQGSFGKVYKCEDFNTGRIYAVKVVELNSHSLESQAVRSLEQEIRLLRAIEHRRIVKYFDCRREPNRLCIFMEFMPENSLRHYIRARGPLNEKAAMRFTRMVMEGLHFLHSRDIIHRDVKAANILKDSHGKVKLSDFGAAKRIQEIGTSHSVTGTVFYMSPEMIGGEAHIDFKTDIWSLGATVVEFLTGQPPYHHCDNPAAVVLCIMNHPEHFRMPAEASDVARDFIRTCFARPASLRPGAEELLRNHPFLPPLDDSPPF</sequence>
<dbReference type="GO" id="GO:0035556">
    <property type="term" value="P:intracellular signal transduction"/>
    <property type="evidence" value="ECO:0007669"/>
    <property type="project" value="UniProtKB-ARBA"/>
</dbReference>
<dbReference type="PROSITE" id="PS00107">
    <property type="entry name" value="PROTEIN_KINASE_ATP"/>
    <property type="match status" value="1"/>
</dbReference>
<keyword evidence="10" id="KW-1185">Reference proteome</keyword>
<keyword evidence="1" id="KW-0723">Serine/threonine-protein kinase</keyword>
<feature type="compositionally biased region" description="Basic and acidic residues" evidence="7">
    <location>
        <begin position="119"/>
        <end position="130"/>
    </location>
</feature>
<dbReference type="Gene3D" id="3.10.20.90">
    <property type="entry name" value="Phosphatidylinositol 3-kinase Catalytic Subunit, Chain A, domain 1"/>
    <property type="match status" value="1"/>
</dbReference>
<comment type="caution">
    <text evidence="9">The sequence shown here is derived from an EMBL/GenBank/DDBJ whole genome shotgun (WGS) entry which is preliminary data.</text>
</comment>
<organism evidence="9 10">
    <name type="scientific">Macrostomum lignano</name>
    <dbReference type="NCBI Taxonomy" id="282301"/>
    <lineage>
        <taxon>Eukaryota</taxon>
        <taxon>Metazoa</taxon>
        <taxon>Spiralia</taxon>
        <taxon>Lophotrochozoa</taxon>
        <taxon>Platyhelminthes</taxon>
        <taxon>Rhabditophora</taxon>
        <taxon>Macrostomorpha</taxon>
        <taxon>Macrostomida</taxon>
        <taxon>Macrostomidae</taxon>
        <taxon>Macrostomum</taxon>
    </lineage>
</organism>
<dbReference type="Gene3D" id="1.10.510.10">
    <property type="entry name" value="Transferase(Phosphotransferase) domain 1"/>
    <property type="match status" value="1"/>
</dbReference>
<protein>
    <recommendedName>
        <fullName evidence="8">Protein kinase domain-containing protein</fullName>
    </recommendedName>
</protein>
<dbReference type="STRING" id="282301.A0A267F545"/>
<evidence type="ECO:0000313" key="9">
    <source>
        <dbReference type="EMBL" id="PAA68823.1"/>
    </source>
</evidence>
<dbReference type="GO" id="GO:0005524">
    <property type="term" value="F:ATP binding"/>
    <property type="evidence" value="ECO:0007669"/>
    <property type="project" value="UniProtKB-UniRule"/>
</dbReference>
<dbReference type="SMART" id="SM00220">
    <property type="entry name" value="S_TKc"/>
    <property type="match status" value="1"/>
</dbReference>
<gene>
    <name evidence="9" type="ORF">BOX15_Mlig031982g2</name>
</gene>
<dbReference type="PROSITE" id="PS50011">
    <property type="entry name" value="PROTEIN_KINASE_DOM"/>
    <property type="match status" value="1"/>
</dbReference>
<proteinExistence type="predicted"/>
<evidence type="ECO:0000313" key="10">
    <source>
        <dbReference type="Proteomes" id="UP000215902"/>
    </source>
</evidence>
<evidence type="ECO:0000256" key="6">
    <source>
        <dbReference type="PROSITE-ProRule" id="PRU10141"/>
    </source>
</evidence>
<keyword evidence="2" id="KW-0808">Transferase</keyword>
<feature type="domain" description="Protein kinase" evidence="8">
    <location>
        <begin position="182"/>
        <end position="439"/>
    </location>
</feature>
<dbReference type="SUPFAM" id="SSF56112">
    <property type="entry name" value="Protein kinase-like (PK-like)"/>
    <property type="match status" value="1"/>
</dbReference>
<evidence type="ECO:0000256" key="2">
    <source>
        <dbReference type="ARBA" id="ARBA00022679"/>
    </source>
</evidence>
<dbReference type="AlphaFoldDB" id="A0A267F545"/>
<accession>A0A267F545</accession>
<dbReference type="InterPro" id="IPR000719">
    <property type="entry name" value="Prot_kinase_dom"/>
</dbReference>
<evidence type="ECO:0000256" key="7">
    <source>
        <dbReference type="SAM" id="MobiDB-lite"/>
    </source>
</evidence>
<dbReference type="CDD" id="cd06606">
    <property type="entry name" value="STKc_MAPKKK"/>
    <property type="match status" value="1"/>
</dbReference>